<sequence length="851" mass="91010">MGGVELIGRARELADLTAAVGAAGHGPASLLLRGAAGVGKTALLEAAADDARHRGYLVRHVTTSAPQPYALLCQILKDDKSDLPFHLRQHPSQLDEPALVTALLLTFDLLTRDGPALIVADDIHRCDEASTRALATALSNTSTERIAILLAARDNTPPIPGIPRYDIGPLPEEAAARLLDTLTRPAGRQNRAEILRRAEGNPLSLRILTGEQLPPEFPDAIRALPPATRWLLLHAALAGDPEHIGTLTRAAGMSLDLRHWAPAEQAGLIAVRDGQSHFRHPLYRAACTVVETPGDVARAHRNLAAATDDPYHRARHLAEGNPGRDEEVAAALETAAAGSLARSDYLAAAGALQSAAERSGDDEAAARRYARAVFAAHRSGDPEWTIRLYEKSVALTTDPDVTGMAATGAGFALVHLCRPWQAFDIAAQAARGSARTNQIALAAAAAALHSGDPAHREQLPSLLPADTRPEDQLTRDAILAIADPATFTARPITDRSTTPGITRTLLTGTIAFLIDDSAKAAAELRSLWDMGTQYGAHGAVLGSFPLLIIALIDAGKWAEADRLMTDAEQSAEIRVPVLGSVLPALRSVLHSLRHVGTPTEAPNDPPNTTLLGNIQQRASALTALSAGDYPLAYQRFRALWDTDGTPRHYVLAPRSLPQLALTAAITGNRADAVTVLRLAESSAGTTTSRMTMLLAHAEALLDETDGAEDHFQRALADPQRALQWPLEYAEAQLNLGLWLRGRRRLHDARPHLLSARDTFLRLGAEGHAEQARRGLPVGLRAAGEPEPEADAFAALTAQKQMIARMAAAGMSNRQIAEKLFLSPRTVGSHLYRIYAELGVGSRHQLRTLIES</sequence>
<evidence type="ECO:0000313" key="5">
    <source>
        <dbReference type="EMBL" id="RAK28844.1"/>
    </source>
</evidence>
<keyword evidence="6" id="KW-1185">Reference proteome</keyword>
<dbReference type="AlphaFoldDB" id="A0A327Z2K7"/>
<dbReference type="InterPro" id="IPR016032">
    <property type="entry name" value="Sig_transdc_resp-reg_C-effctor"/>
</dbReference>
<proteinExistence type="predicted"/>
<dbReference type="CDD" id="cd06170">
    <property type="entry name" value="LuxR_C_like"/>
    <property type="match status" value="1"/>
</dbReference>
<reference evidence="5 6" key="1">
    <citation type="submission" date="2018-06" db="EMBL/GenBank/DDBJ databases">
        <title>Genomic Encyclopedia of Type Strains, Phase III (KMG-III): the genomes of soil and plant-associated and newly described type strains.</title>
        <authorList>
            <person name="Whitman W."/>
        </authorList>
    </citation>
    <scope>NUCLEOTIDE SEQUENCE [LARGE SCALE GENOMIC DNA]</scope>
    <source>
        <strain evidence="5 6">CGMCC 4.7090</strain>
    </source>
</reference>
<dbReference type="InterPro" id="IPR027417">
    <property type="entry name" value="P-loop_NTPase"/>
</dbReference>
<accession>A0A327Z2K7</accession>
<dbReference type="EMBL" id="QLMJ01000019">
    <property type="protein sequence ID" value="RAK28844.1"/>
    <property type="molecule type" value="Genomic_DNA"/>
</dbReference>
<evidence type="ECO:0000256" key="1">
    <source>
        <dbReference type="ARBA" id="ARBA00023015"/>
    </source>
</evidence>
<dbReference type="Gene3D" id="1.10.10.10">
    <property type="entry name" value="Winged helix-like DNA-binding domain superfamily/Winged helix DNA-binding domain"/>
    <property type="match status" value="1"/>
</dbReference>
<evidence type="ECO:0000259" key="4">
    <source>
        <dbReference type="PROSITE" id="PS50043"/>
    </source>
</evidence>
<dbReference type="RefSeq" id="WP_111653286.1">
    <property type="nucleotide sequence ID" value="NZ_JACHWI010000001.1"/>
</dbReference>
<dbReference type="OrthoDB" id="3202170at2"/>
<dbReference type="GO" id="GO:0003677">
    <property type="term" value="F:DNA binding"/>
    <property type="evidence" value="ECO:0007669"/>
    <property type="project" value="UniProtKB-KW"/>
</dbReference>
<dbReference type="InterPro" id="IPR041664">
    <property type="entry name" value="AAA_16"/>
</dbReference>
<dbReference type="Pfam" id="PF00196">
    <property type="entry name" value="GerE"/>
    <property type="match status" value="1"/>
</dbReference>
<dbReference type="SMART" id="SM00421">
    <property type="entry name" value="HTH_LUXR"/>
    <property type="match status" value="1"/>
</dbReference>
<evidence type="ECO:0000313" key="6">
    <source>
        <dbReference type="Proteomes" id="UP000249341"/>
    </source>
</evidence>
<dbReference type="Gene3D" id="3.40.50.300">
    <property type="entry name" value="P-loop containing nucleotide triphosphate hydrolases"/>
    <property type="match status" value="1"/>
</dbReference>
<dbReference type="InterPro" id="IPR011990">
    <property type="entry name" value="TPR-like_helical_dom_sf"/>
</dbReference>
<dbReference type="PROSITE" id="PS50043">
    <property type="entry name" value="HTH_LUXR_2"/>
    <property type="match status" value="1"/>
</dbReference>
<dbReference type="SUPFAM" id="SSF46894">
    <property type="entry name" value="C-terminal effector domain of the bipartite response regulators"/>
    <property type="match status" value="1"/>
</dbReference>
<dbReference type="Proteomes" id="UP000249341">
    <property type="component" value="Unassembled WGS sequence"/>
</dbReference>
<dbReference type="PANTHER" id="PTHR44688">
    <property type="entry name" value="DNA-BINDING TRANSCRIPTIONAL ACTIVATOR DEVR_DOSR"/>
    <property type="match status" value="1"/>
</dbReference>
<dbReference type="SUPFAM" id="SSF52540">
    <property type="entry name" value="P-loop containing nucleoside triphosphate hydrolases"/>
    <property type="match status" value="1"/>
</dbReference>
<dbReference type="PANTHER" id="PTHR44688:SF16">
    <property type="entry name" value="DNA-BINDING TRANSCRIPTIONAL ACTIVATOR DEVR_DOSR"/>
    <property type="match status" value="1"/>
</dbReference>
<dbReference type="Gene3D" id="1.25.40.10">
    <property type="entry name" value="Tetratricopeptide repeat domain"/>
    <property type="match status" value="1"/>
</dbReference>
<evidence type="ECO:0000256" key="3">
    <source>
        <dbReference type="ARBA" id="ARBA00023163"/>
    </source>
</evidence>
<dbReference type="InterPro" id="IPR000792">
    <property type="entry name" value="Tscrpt_reg_LuxR_C"/>
</dbReference>
<name>A0A327Z2K7_9ACTN</name>
<dbReference type="Pfam" id="PF13191">
    <property type="entry name" value="AAA_16"/>
    <property type="match status" value="1"/>
</dbReference>
<organism evidence="5 6">
    <name type="scientific">Actinoplanes lutulentus</name>
    <dbReference type="NCBI Taxonomy" id="1287878"/>
    <lineage>
        <taxon>Bacteria</taxon>
        <taxon>Bacillati</taxon>
        <taxon>Actinomycetota</taxon>
        <taxon>Actinomycetes</taxon>
        <taxon>Micromonosporales</taxon>
        <taxon>Micromonosporaceae</taxon>
        <taxon>Actinoplanes</taxon>
    </lineage>
</organism>
<gene>
    <name evidence="5" type="ORF">B0I29_119182</name>
</gene>
<dbReference type="GO" id="GO:0006355">
    <property type="term" value="P:regulation of DNA-templated transcription"/>
    <property type="evidence" value="ECO:0007669"/>
    <property type="project" value="InterPro"/>
</dbReference>
<keyword evidence="2" id="KW-0238">DNA-binding</keyword>
<dbReference type="SUPFAM" id="SSF48452">
    <property type="entry name" value="TPR-like"/>
    <property type="match status" value="1"/>
</dbReference>
<protein>
    <submittedName>
        <fullName evidence="5">Regulatory LuxR family protein</fullName>
    </submittedName>
</protein>
<keyword evidence="1" id="KW-0805">Transcription regulation</keyword>
<dbReference type="InterPro" id="IPR036388">
    <property type="entry name" value="WH-like_DNA-bd_sf"/>
</dbReference>
<keyword evidence="3" id="KW-0804">Transcription</keyword>
<feature type="domain" description="HTH luxR-type" evidence="4">
    <location>
        <begin position="788"/>
        <end position="851"/>
    </location>
</feature>
<evidence type="ECO:0000256" key="2">
    <source>
        <dbReference type="ARBA" id="ARBA00023125"/>
    </source>
</evidence>
<comment type="caution">
    <text evidence="5">The sequence shown here is derived from an EMBL/GenBank/DDBJ whole genome shotgun (WGS) entry which is preliminary data.</text>
</comment>
<dbReference type="PRINTS" id="PR00038">
    <property type="entry name" value="HTHLUXR"/>
</dbReference>